<proteinExistence type="predicted"/>
<dbReference type="EMBL" id="LAZR01031468">
    <property type="protein sequence ID" value="KKL53666.1"/>
    <property type="molecule type" value="Genomic_DNA"/>
</dbReference>
<comment type="caution">
    <text evidence="1">The sequence shown here is derived from an EMBL/GenBank/DDBJ whole genome shotgun (WGS) entry which is preliminary data.</text>
</comment>
<accession>A0A0F9DIM5</accession>
<gene>
    <name evidence="1" type="ORF">LCGC14_2273160</name>
</gene>
<evidence type="ECO:0000313" key="1">
    <source>
        <dbReference type="EMBL" id="KKL53666.1"/>
    </source>
</evidence>
<organism evidence="1">
    <name type="scientific">marine sediment metagenome</name>
    <dbReference type="NCBI Taxonomy" id="412755"/>
    <lineage>
        <taxon>unclassified sequences</taxon>
        <taxon>metagenomes</taxon>
        <taxon>ecological metagenomes</taxon>
    </lineage>
</organism>
<dbReference type="AlphaFoldDB" id="A0A0F9DIM5"/>
<protein>
    <submittedName>
        <fullName evidence="1">Uncharacterized protein</fullName>
    </submittedName>
</protein>
<name>A0A0F9DIM5_9ZZZZ</name>
<reference evidence="1" key="1">
    <citation type="journal article" date="2015" name="Nature">
        <title>Complex archaea that bridge the gap between prokaryotes and eukaryotes.</title>
        <authorList>
            <person name="Spang A."/>
            <person name="Saw J.H."/>
            <person name="Jorgensen S.L."/>
            <person name="Zaremba-Niedzwiedzka K."/>
            <person name="Martijn J."/>
            <person name="Lind A.E."/>
            <person name="van Eijk R."/>
            <person name="Schleper C."/>
            <person name="Guy L."/>
            <person name="Ettema T.J."/>
        </authorList>
    </citation>
    <scope>NUCLEOTIDE SEQUENCE</scope>
</reference>
<sequence>MKKARVTATFTMRHAWDERDTAETGMAPLEGVHVFLAEEGLGIAFEALASHFGMSLSQWEVKVYEQEETT</sequence>